<dbReference type="EMBL" id="JALLPJ020000426">
    <property type="protein sequence ID" value="KAL3792534.1"/>
    <property type="molecule type" value="Genomic_DNA"/>
</dbReference>
<feature type="compositionally biased region" description="Basic and acidic residues" evidence="2">
    <location>
        <begin position="241"/>
        <end position="250"/>
    </location>
</feature>
<organism evidence="3 4">
    <name type="scientific">Cyclotella atomus</name>
    <dbReference type="NCBI Taxonomy" id="382360"/>
    <lineage>
        <taxon>Eukaryota</taxon>
        <taxon>Sar</taxon>
        <taxon>Stramenopiles</taxon>
        <taxon>Ochrophyta</taxon>
        <taxon>Bacillariophyta</taxon>
        <taxon>Coscinodiscophyceae</taxon>
        <taxon>Thalassiosirophycidae</taxon>
        <taxon>Stephanodiscales</taxon>
        <taxon>Stephanodiscaceae</taxon>
        <taxon>Cyclotella</taxon>
    </lineage>
</organism>
<feature type="compositionally biased region" description="Acidic residues" evidence="2">
    <location>
        <begin position="1"/>
        <end position="10"/>
    </location>
</feature>
<comment type="caution">
    <text evidence="3">The sequence shown here is derived from an EMBL/GenBank/DDBJ whole genome shotgun (WGS) entry which is preliminary data.</text>
</comment>
<feature type="compositionally biased region" description="Gly residues" evidence="2">
    <location>
        <begin position="183"/>
        <end position="199"/>
    </location>
</feature>
<dbReference type="Pfam" id="PF06273">
    <property type="entry name" value="eIF-4B"/>
    <property type="match status" value="1"/>
</dbReference>
<feature type="region of interest" description="Disordered" evidence="2">
    <location>
        <begin position="1"/>
        <end position="53"/>
    </location>
</feature>
<reference evidence="3 4" key="1">
    <citation type="submission" date="2024-10" db="EMBL/GenBank/DDBJ databases">
        <title>Updated reference genomes for cyclostephanoid diatoms.</title>
        <authorList>
            <person name="Roberts W.R."/>
            <person name="Alverson A.J."/>
        </authorList>
    </citation>
    <scope>NUCLEOTIDE SEQUENCE [LARGE SCALE GENOMIC DNA]</scope>
    <source>
        <strain evidence="3 4">AJA010-31</strain>
    </source>
</reference>
<feature type="region of interest" description="Disordered" evidence="2">
    <location>
        <begin position="140"/>
        <end position="288"/>
    </location>
</feature>
<accession>A0ABD3PWN1</accession>
<keyword evidence="1" id="KW-0175">Coiled coil</keyword>
<keyword evidence="4" id="KW-1185">Reference proteome</keyword>
<dbReference type="PANTHER" id="PTHR32091">
    <property type="entry name" value="EUKARYOTIC TRANSLATION INITIATION FACTOR 4B"/>
    <property type="match status" value="1"/>
</dbReference>
<feature type="compositionally biased region" description="Low complexity" evidence="2">
    <location>
        <begin position="31"/>
        <end position="46"/>
    </location>
</feature>
<feature type="compositionally biased region" description="Basic and acidic residues" evidence="2">
    <location>
        <begin position="140"/>
        <end position="150"/>
    </location>
</feature>
<name>A0ABD3PWN1_9STRA</name>
<gene>
    <name evidence="3" type="ORF">ACHAWO_008405</name>
</gene>
<dbReference type="PANTHER" id="PTHR32091:SF20">
    <property type="entry name" value="EUKARYOTIC TRANSLATION INITIATION FACTOR 4B1"/>
    <property type="match status" value="1"/>
</dbReference>
<feature type="compositionally biased region" description="Basic and acidic residues" evidence="2">
    <location>
        <begin position="271"/>
        <end position="288"/>
    </location>
</feature>
<feature type="coiled-coil region" evidence="1">
    <location>
        <begin position="82"/>
        <end position="140"/>
    </location>
</feature>
<proteinExistence type="predicted"/>
<dbReference type="AlphaFoldDB" id="A0ABD3PWN1"/>
<sequence length="288" mass="31771">MNSWADESDDLQPAPTSYTGERPKLNLKPRSQAAASTSSATTSKSSIFGAAKPREEVLQSKGIDVKEVEKRVEKKASVVRFTAEQNKQVESLRAELTSIEEKLREANENELPEEEYRVAAEEKRSELNALMKEFAELNVKEGAKVEKEDGGGESGSRGQPRKFERPSERRRRLEQQRREEGGHGGGGGRGGYHHGGGGHRYNDYDNSGEDAYASFGGGRDRRGSGRGESGRGRGGGYNRDGYNDRGDYNDRGSSGSYSNRGGGRSYNDDEGGGRRYNDDKYAGDRYNY</sequence>
<evidence type="ECO:0000313" key="3">
    <source>
        <dbReference type="EMBL" id="KAL3792534.1"/>
    </source>
</evidence>
<dbReference type="Proteomes" id="UP001530400">
    <property type="component" value="Unassembled WGS sequence"/>
</dbReference>
<feature type="compositionally biased region" description="Basic and acidic residues" evidence="2">
    <location>
        <begin position="218"/>
        <end position="231"/>
    </location>
</feature>
<evidence type="ECO:0000256" key="1">
    <source>
        <dbReference type="SAM" id="Coils"/>
    </source>
</evidence>
<evidence type="ECO:0000313" key="4">
    <source>
        <dbReference type="Proteomes" id="UP001530400"/>
    </source>
</evidence>
<evidence type="ECO:0000256" key="2">
    <source>
        <dbReference type="SAM" id="MobiDB-lite"/>
    </source>
</evidence>
<dbReference type="InterPro" id="IPR010433">
    <property type="entry name" value="EIF-4B_pln"/>
</dbReference>
<protein>
    <submittedName>
        <fullName evidence="3">Uncharacterized protein</fullName>
    </submittedName>
</protein>
<feature type="compositionally biased region" description="Basic and acidic residues" evidence="2">
    <location>
        <begin position="161"/>
        <end position="182"/>
    </location>
</feature>